<protein>
    <recommendedName>
        <fullName evidence="1">NADH:flavin oxidoreductase/NADH oxidase N-terminal domain-containing protein</fullName>
    </recommendedName>
</protein>
<feature type="domain" description="NADH:flavin oxidoreductase/NADH oxidase N-terminal" evidence="1">
    <location>
        <begin position="5"/>
        <end position="338"/>
    </location>
</feature>
<comment type="caution">
    <text evidence="2">The sequence shown here is derived from an EMBL/GenBank/DDBJ whole genome shotgun (WGS) entry which is preliminary data.</text>
</comment>
<dbReference type="GO" id="GO:0003959">
    <property type="term" value="F:NADPH dehydrogenase activity"/>
    <property type="evidence" value="ECO:0007669"/>
    <property type="project" value="TreeGrafter"/>
</dbReference>
<evidence type="ECO:0000313" key="3">
    <source>
        <dbReference type="Proteomes" id="UP001218218"/>
    </source>
</evidence>
<evidence type="ECO:0000259" key="1">
    <source>
        <dbReference type="Pfam" id="PF00724"/>
    </source>
</evidence>
<sequence length="372" mass="40792">MSTPKLFQPIQIGNTQLAHRVVFAPVTRFRADENHTPLPHVEDYYEQRASTPGSFLVSEATLIAERAGAAKHAPGIWSDEHIAAWKKITDKVHAKGSFMYLQLWAPGRAGSNFPDPADANIPLVSASDVPLTGGATPRPLTVDDLKEFTELYAQAASNAVHKAGFDGVEIHAANGYLLDQFFHDGTNTRADAYGGSIENRARFPLEVLDAVVKAVGQKNAAFRISPWGTFMEMSFVDGDPRPTFAYLATQLRDRFPDLAYFHVVEPRVDGDQTLDVVKEGRSNDFLREIWGDRPFISAGGYTRATAIAVAEDKGDLVAFARLYIANPDLPYRLIQDIPLTVGDRAFYYGPPGTDPKGYTDYAFASPAVKAQA</sequence>
<evidence type="ECO:0000313" key="2">
    <source>
        <dbReference type="EMBL" id="KAJ7360933.1"/>
    </source>
</evidence>
<dbReference type="Pfam" id="PF00724">
    <property type="entry name" value="Oxidored_FMN"/>
    <property type="match status" value="1"/>
</dbReference>
<dbReference type="PANTHER" id="PTHR22893">
    <property type="entry name" value="NADH OXIDOREDUCTASE-RELATED"/>
    <property type="match status" value="1"/>
</dbReference>
<accession>A0AAD7AK98</accession>
<reference evidence="2" key="1">
    <citation type="submission" date="2023-03" db="EMBL/GenBank/DDBJ databases">
        <title>Massive genome expansion in bonnet fungi (Mycena s.s.) driven by repeated elements and novel gene families across ecological guilds.</title>
        <authorList>
            <consortium name="Lawrence Berkeley National Laboratory"/>
            <person name="Harder C.B."/>
            <person name="Miyauchi S."/>
            <person name="Viragh M."/>
            <person name="Kuo A."/>
            <person name="Thoen E."/>
            <person name="Andreopoulos B."/>
            <person name="Lu D."/>
            <person name="Skrede I."/>
            <person name="Drula E."/>
            <person name="Henrissat B."/>
            <person name="Morin E."/>
            <person name="Kohler A."/>
            <person name="Barry K."/>
            <person name="LaButti K."/>
            <person name="Morin E."/>
            <person name="Salamov A."/>
            <person name="Lipzen A."/>
            <person name="Mereny Z."/>
            <person name="Hegedus B."/>
            <person name="Baldrian P."/>
            <person name="Stursova M."/>
            <person name="Weitz H."/>
            <person name="Taylor A."/>
            <person name="Grigoriev I.V."/>
            <person name="Nagy L.G."/>
            <person name="Martin F."/>
            <person name="Kauserud H."/>
        </authorList>
    </citation>
    <scope>NUCLEOTIDE SEQUENCE</scope>
    <source>
        <strain evidence="2">CBHHK002</strain>
    </source>
</reference>
<dbReference type="Gene3D" id="3.20.20.70">
    <property type="entry name" value="Aldolase class I"/>
    <property type="match status" value="1"/>
</dbReference>
<dbReference type="EMBL" id="JARIHO010000005">
    <property type="protein sequence ID" value="KAJ7360933.1"/>
    <property type="molecule type" value="Genomic_DNA"/>
</dbReference>
<dbReference type="CDD" id="cd02933">
    <property type="entry name" value="OYE_like_FMN"/>
    <property type="match status" value="1"/>
</dbReference>
<dbReference type="PANTHER" id="PTHR22893:SF91">
    <property type="entry name" value="NADPH DEHYDROGENASE 2-RELATED"/>
    <property type="match status" value="1"/>
</dbReference>
<keyword evidence="3" id="KW-1185">Reference proteome</keyword>
<dbReference type="SUPFAM" id="SSF51395">
    <property type="entry name" value="FMN-linked oxidoreductases"/>
    <property type="match status" value="1"/>
</dbReference>
<dbReference type="InterPro" id="IPR001155">
    <property type="entry name" value="OxRdtase_FMN_N"/>
</dbReference>
<name>A0AAD7AK98_9AGAR</name>
<dbReference type="GO" id="GO:0010181">
    <property type="term" value="F:FMN binding"/>
    <property type="evidence" value="ECO:0007669"/>
    <property type="project" value="InterPro"/>
</dbReference>
<dbReference type="Proteomes" id="UP001218218">
    <property type="component" value="Unassembled WGS sequence"/>
</dbReference>
<dbReference type="InterPro" id="IPR045247">
    <property type="entry name" value="Oye-like"/>
</dbReference>
<gene>
    <name evidence="2" type="ORF">DFH08DRAFT_921204</name>
</gene>
<dbReference type="InterPro" id="IPR013785">
    <property type="entry name" value="Aldolase_TIM"/>
</dbReference>
<dbReference type="AlphaFoldDB" id="A0AAD7AK98"/>
<proteinExistence type="predicted"/>
<organism evidence="2 3">
    <name type="scientific">Mycena albidolilacea</name>
    <dbReference type="NCBI Taxonomy" id="1033008"/>
    <lineage>
        <taxon>Eukaryota</taxon>
        <taxon>Fungi</taxon>
        <taxon>Dikarya</taxon>
        <taxon>Basidiomycota</taxon>
        <taxon>Agaricomycotina</taxon>
        <taxon>Agaricomycetes</taxon>
        <taxon>Agaricomycetidae</taxon>
        <taxon>Agaricales</taxon>
        <taxon>Marasmiineae</taxon>
        <taxon>Mycenaceae</taxon>
        <taxon>Mycena</taxon>
    </lineage>
</organism>